<accession>A0ABY1SDC9</accession>
<comment type="caution">
    <text evidence="1">The sequence shown here is derived from an EMBL/GenBank/DDBJ whole genome shotgun (WGS) entry which is preliminary data.</text>
</comment>
<protein>
    <recommendedName>
        <fullName evidence="3">SprT-like family protein</fullName>
    </recommendedName>
</protein>
<reference evidence="1 2" key="1">
    <citation type="submission" date="2017-06" db="EMBL/GenBank/DDBJ databases">
        <authorList>
            <person name="Varghese N."/>
            <person name="Submissions S."/>
        </authorList>
    </citation>
    <scope>NUCLEOTIDE SEQUENCE [LARGE SCALE GENOMIC DNA]</scope>
    <source>
        <strain evidence="1 2">DSM 19840</strain>
    </source>
</reference>
<organism evidence="1 2">
    <name type="scientific">Maribacter sedimenticola</name>
    <dbReference type="NCBI Taxonomy" id="228956"/>
    <lineage>
        <taxon>Bacteria</taxon>
        <taxon>Pseudomonadati</taxon>
        <taxon>Bacteroidota</taxon>
        <taxon>Flavobacteriia</taxon>
        <taxon>Flavobacteriales</taxon>
        <taxon>Flavobacteriaceae</taxon>
        <taxon>Maribacter</taxon>
    </lineage>
</organism>
<proteinExistence type="predicted"/>
<dbReference type="EMBL" id="FZNV01000001">
    <property type="protein sequence ID" value="SNR26933.1"/>
    <property type="molecule type" value="Genomic_DNA"/>
</dbReference>
<evidence type="ECO:0000313" key="2">
    <source>
        <dbReference type="Proteomes" id="UP000198337"/>
    </source>
</evidence>
<evidence type="ECO:0000313" key="1">
    <source>
        <dbReference type="EMBL" id="SNR26933.1"/>
    </source>
</evidence>
<gene>
    <name evidence="1" type="ORF">SAMN04488009_0574</name>
</gene>
<keyword evidence="2" id="KW-1185">Reference proteome</keyword>
<name>A0ABY1SDC9_9FLAO</name>
<sequence length="193" mass="21795">MAMIISRFGTPNTVYDWELITSVPSVIGNKADTNRRNGSTPFDYVTKIDPTYKNQATKISIARTILHEMLHAYMISHIDDVNSGNIVDIRKFIQLWQNIRNTTSPGGSSEAAQHEYMAQRFIPPLREALKEWDGASQSNQYYEDLAWGALFDTDTFKYFHPIGSVSRLRIMNINAAEDNNNISNGTSPKGTKC</sequence>
<dbReference type="Proteomes" id="UP000198337">
    <property type="component" value="Unassembled WGS sequence"/>
</dbReference>
<evidence type="ECO:0008006" key="3">
    <source>
        <dbReference type="Google" id="ProtNLM"/>
    </source>
</evidence>